<dbReference type="RefSeq" id="WP_394822027.1">
    <property type="nucleotide sequence ID" value="NZ_CP089984.1"/>
</dbReference>
<keyword evidence="3" id="KW-1185">Reference proteome</keyword>
<evidence type="ECO:0000313" key="3">
    <source>
        <dbReference type="Proteomes" id="UP001370348"/>
    </source>
</evidence>
<organism evidence="2 3">
    <name type="scientific">Pendulispora albinea</name>
    <dbReference type="NCBI Taxonomy" id="2741071"/>
    <lineage>
        <taxon>Bacteria</taxon>
        <taxon>Pseudomonadati</taxon>
        <taxon>Myxococcota</taxon>
        <taxon>Myxococcia</taxon>
        <taxon>Myxococcales</taxon>
        <taxon>Sorangiineae</taxon>
        <taxon>Pendulisporaceae</taxon>
        <taxon>Pendulispora</taxon>
    </lineage>
</organism>
<evidence type="ECO:0008006" key="4">
    <source>
        <dbReference type="Google" id="ProtNLM"/>
    </source>
</evidence>
<feature type="transmembrane region" description="Helical" evidence="1">
    <location>
        <begin position="46"/>
        <end position="68"/>
    </location>
</feature>
<proteinExistence type="predicted"/>
<keyword evidence="1" id="KW-0472">Membrane</keyword>
<name>A0ABZ2LTB1_9BACT</name>
<accession>A0ABZ2LTB1</accession>
<keyword evidence="1" id="KW-0812">Transmembrane</keyword>
<evidence type="ECO:0000256" key="1">
    <source>
        <dbReference type="SAM" id="Phobius"/>
    </source>
</evidence>
<dbReference type="EMBL" id="CP089984">
    <property type="protein sequence ID" value="WXB12405.1"/>
    <property type="molecule type" value="Genomic_DNA"/>
</dbReference>
<evidence type="ECO:0000313" key="2">
    <source>
        <dbReference type="EMBL" id="WXB12405.1"/>
    </source>
</evidence>
<gene>
    <name evidence="2" type="ORF">LZC94_31720</name>
</gene>
<keyword evidence="1" id="KW-1133">Transmembrane helix</keyword>
<dbReference type="Proteomes" id="UP001370348">
    <property type="component" value="Chromosome"/>
</dbReference>
<sequence>MTLQTNSHVELEQQRELARARLFHTLDTLDRRRHSVVRIGHQAKTAMAPVGLGVAGLLVVVITATVVAQHRALQRARRDWRRILVQRMMPEPPKKTFVVEAGRRAGMALVLLAANELGKRLLRAI</sequence>
<protein>
    <recommendedName>
        <fullName evidence="4">DUF3618 domain-containing protein</fullName>
    </recommendedName>
</protein>
<reference evidence="2 3" key="1">
    <citation type="submission" date="2021-12" db="EMBL/GenBank/DDBJ databases">
        <title>Discovery of the Pendulisporaceae a myxobacterial family with distinct sporulation behavior and unique specialized metabolism.</title>
        <authorList>
            <person name="Garcia R."/>
            <person name="Popoff A."/>
            <person name="Bader C.D."/>
            <person name="Loehr J."/>
            <person name="Walesch S."/>
            <person name="Walt C."/>
            <person name="Boldt J."/>
            <person name="Bunk B."/>
            <person name="Haeckl F.J.F.P.J."/>
            <person name="Gunesch A.P."/>
            <person name="Birkelbach J."/>
            <person name="Nuebel U."/>
            <person name="Pietschmann T."/>
            <person name="Bach T."/>
            <person name="Mueller R."/>
        </authorList>
    </citation>
    <scope>NUCLEOTIDE SEQUENCE [LARGE SCALE GENOMIC DNA]</scope>
    <source>
        <strain evidence="2 3">MSr11954</strain>
    </source>
</reference>